<protein>
    <recommendedName>
        <fullName evidence="4">Putative WW-binding domain-containing protein</fullName>
    </recommendedName>
</protein>
<reference evidence="5" key="3">
    <citation type="submission" date="2025-09" db="UniProtKB">
        <authorList>
            <consortium name="Ensembl"/>
        </authorList>
    </citation>
    <scope>IDENTIFICATION</scope>
</reference>
<sequence>ETEVSLAFLQLPRRPQPLPLDYGPSCNGMRVTAFLDVLGQDNLPALARLEKYTFSGNIFNCMLINLEIFEDFSGIFLCLAYSYIILLSHFFIAAEPTVWAELLEQIPPIAIFLQENRSDFPVVLSEHLIPIVVRCLADPNNQVRKSSQEVLLILLEQDLIFQHDIENKVCPIPLALSAPDGEDEYKAEAVSITCKMASVLSKSAVECLLLPRFCELCGDGKLVQVWKVCAPNFGAICRAVGQEATEKFLLPKFFELCSGNAWGMRKACAECFVAVSHNTSPEGRQARLSPLFSTLIGDPCRWVSAAFQSPGPVTFTFANPSRAGLYIRGDGTLSIRPPAPDLDSGFTSGSPGAGSRGNMSSACSTKPGQAEPALPMEGTSTDTSNLTCVSSSSSGLTENPTEDSVLAGAEVTRLSPKATKLPSINDLPVNSHPRPDAWARPGSPEDVFNNFLYWRTPLPDISKDLELLLSEAGPREEGGGTPEAVHRSCVARSEIQRVLDGLQEHMMNDPGVQAAAQVLSAALVAAQPDSVDEPERPPTGAPGGAQLRSQPSPGSQPAPVVSPPQNELAAARTLQSTVSLCPLPQPDIIWQPLLDQYVSMTDPARAQTVDTDIAKHCAYSLPGVALTLGRQNWHCLKDTYETLASDVQWKVRQALAFSIHELAVILGDQFTADLDEVRIGVLKHLYDFLKLLHEDKRREYLYQLQESVVTDNSRNWRFRYGLTEQLILILELYNPNDVYDYLVHIALKLCADKVSEVRWISFKLVVAILQKFYSNSESALGLNFINELILRFRHCSKWVRRQAFAFICQAVVSEECIPVDQFVEHLLPSLASLASDPVPDVRVLLAKALKQTLLEKVYFRSAGNPHLEVVEEIVLALQSDRDQDVSFFATLEPKRWNSIDTTMLENQN</sequence>
<proteinExistence type="predicted"/>
<dbReference type="PANTHER" id="PTHR10648">
    <property type="entry name" value="SERINE/THREONINE-PROTEIN PHOSPHATASE PP2A 65 KDA REGULATORY SUBUNIT"/>
    <property type="match status" value="1"/>
</dbReference>
<evidence type="ECO:0000256" key="3">
    <source>
        <dbReference type="SAM" id="MobiDB-lite"/>
    </source>
</evidence>
<dbReference type="GO" id="GO:0005737">
    <property type="term" value="C:cytoplasm"/>
    <property type="evidence" value="ECO:0007669"/>
    <property type="project" value="TreeGrafter"/>
</dbReference>
<feature type="region of interest" description="Disordered" evidence="3">
    <location>
        <begin position="526"/>
        <end position="566"/>
    </location>
</feature>
<evidence type="ECO:0000313" key="5">
    <source>
        <dbReference type="Ensembl" id="ENSPSNP00000025009.1"/>
    </source>
</evidence>
<dbReference type="AlphaFoldDB" id="A0A8C9CRL7"/>
<reference evidence="5" key="2">
    <citation type="submission" date="2025-08" db="UniProtKB">
        <authorList>
            <consortium name="Ensembl"/>
        </authorList>
    </citation>
    <scope>IDENTIFICATION</scope>
</reference>
<dbReference type="Gene3D" id="1.25.10.10">
    <property type="entry name" value="Leucine-rich Repeat Variant"/>
    <property type="match status" value="2"/>
</dbReference>
<feature type="repeat" description="HEAT" evidence="2">
    <location>
        <begin position="826"/>
        <end position="849"/>
    </location>
</feature>
<keyword evidence="6" id="KW-1185">Reference proteome</keyword>
<dbReference type="Ensembl" id="ENSPSNT00000028117.1">
    <property type="protein sequence ID" value="ENSPSNP00000025009.1"/>
    <property type="gene ID" value="ENSPSNG00000018112.1"/>
</dbReference>
<dbReference type="PROSITE" id="PS50077">
    <property type="entry name" value="HEAT_REPEAT"/>
    <property type="match status" value="1"/>
</dbReference>
<evidence type="ECO:0000256" key="1">
    <source>
        <dbReference type="ARBA" id="ARBA00022737"/>
    </source>
</evidence>
<evidence type="ECO:0000259" key="4">
    <source>
        <dbReference type="Pfam" id="PF15017"/>
    </source>
</evidence>
<dbReference type="GeneTree" id="ENSGT00950000183066"/>
<feature type="compositionally biased region" description="Polar residues" evidence="3">
    <location>
        <begin position="357"/>
        <end position="367"/>
    </location>
</feature>
<evidence type="ECO:0000256" key="2">
    <source>
        <dbReference type="PROSITE-ProRule" id="PRU00103"/>
    </source>
</evidence>
<accession>A0A8C9CRL7</accession>
<feature type="region of interest" description="Disordered" evidence="3">
    <location>
        <begin position="337"/>
        <end position="403"/>
    </location>
</feature>
<feature type="domain" description="Putative WW-binding" evidence="4">
    <location>
        <begin position="447"/>
        <end position="473"/>
    </location>
</feature>
<dbReference type="InterPro" id="IPR051023">
    <property type="entry name" value="PP2A_Regulatory_Subunit_A"/>
</dbReference>
<dbReference type="PANTHER" id="PTHR10648:SF7">
    <property type="entry name" value="WW-BINDING DOMAIN-CONTAINING PROTEIN-RELATED"/>
    <property type="match status" value="1"/>
</dbReference>
<evidence type="ECO:0000313" key="6">
    <source>
        <dbReference type="Proteomes" id="UP000694554"/>
    </source>
</evidence>
<keyword evidence="1" id="KW-0677">Repeat</keyword>
<name>A0A8C9CRL7_PHOSS</name>
<feature type="compositionally biased region" description="Polar residues" evidence="3">
    <location>
        <begin position="378"/>
        <end position="399"/>
    </location>
</feature>
<reference evidence="5" key="1">
    <citation type="submission" date="2019-08" db="EMBL/GenBank/DDBJ databases">
        <title>Phocoena sinus (Vaquita) genome, mPhoSin1, primary haplotype.</title>
        <authorList>
            <person name="Morin P."/>
            <person name="Mountcastle J."/>
            <person name="Fungtammasan C."/>
            <person name="Rhie A."/>
            <person name="Rojas-Bracho L."/>
            <person name="Smith C.R."/>
            <person name="Taylor B.L."/>
            <person name="Gulland F.M.D."/>
            <person name="Musser W."/>
            <person name="Houck M."/>
            <person name="Haase B."/>
            <person name="Paez S."/>
            <person name="Howe K."/>
            <person name="Torrance J."/>
            <person name="Formenti G."/>
            <person name="Phillippy A."/>
            <person name="Ryder O."/>
            <person name="Jarvis E.D."/>
            <person name="Fedrigo O."/>
        </authorList>
    </citation>
    <scope>NUCLEOTIDE SEQUENCE [LARGE SCALE GENOMIC DNA]</scope>
</reference>
<dbReference type="InterPro" id="IPR016024">
    <property type="entry name" value="ARM-type_fold"/>
</dbReference>
<dbReference type="InterPro" id="IPR033461">
    <property type="entry name" value="WRNPLPNID"/>
</dbReference>
<dbReference type="SUPFAM" id="SSF48371">
    <property type="entry name" value="ARM repeat"/>
    <property type="match status" value="1"/>
</dbReference>
<dbReference type="GO" id="GO:0019888">
    <property type="term" value="F:protein phosphatase regulator activity"/>
    <property type="evidence" value="ECO:0007669"/>
    <property type="project" value="TreeGrafter"/>
</dbReference>
<dbReference type="InterPro" id="IPR011989">
    <property type="entry name" value="ARM-like"/>
</dbReference>
<dbReference type="InterPro" id="IPR021133">
    <property type="entry name" value="HEAT_type_2"/>
</dbReference>
<organism evidence="5 6">
    <name type="scientific">Phocoena sinus</name>
    <name type="common">Vaquita</name>
    <dbReference type="NCBI Taxonomy" id="42100"/>
    <lineage>
        <taxon>Eukaryota</taxon>
        <taxon>Metazoa</taxon>
        <taxon>Chordata</taxon>
        <taxon>Craniata</taxon>
        <taxon>Vertebrata</taxon>
        <taxon>Euteleostomi</taxon>
        <taxon>Mammalia</taxon>
        <taxon>Eutheria</taxon>
        <taxon>Laurasiatheria</taxon>
        <taxon>Artiodactyla</taxon>
        <taxon>Whippomorpha</taxon>
        <taxon>Cetacea</taxon>
        <taxon>Odontoceti</taxon>
        <taxon>Phocoenidae</taxon>
        <taxon>Phocoena</taxon>
    </lineage>
</organism>
<dbReference type="Pfam" id="PF15017">
    <property type="entry name" value="WRNPLPNID"/>
    <property type="match status" value="1"/>
</dbReference>
<dbReference type="Proteomes" id="UP000694554">
    <property type="component" value="Chromosome 15"/>
</dbReference>